<dbReference type="AlphaFoldDB" id="A0A1Y0VNP4"/>
<feature type="domain" description="RNase H type-2" evidence="17">
    <location>
        <begin position="70"/>
        <end position="255"/>
    </location>
</feature>
<evidence type="ECO:0000256" key="2">
    <source>
        <dbReference type="ARBA" id="ARBA00001946"/>
    </source>
</evidence>
<evidence type="ECO:0000256" key="15">
    <source>
        <dbReference type="PROSITE-ProRule" id="PRU01319"/>
    </source>
</evidence>
<dbReference type="EMBL" id="CP021474">
    <property type="protein sequence ID" value="ARW19750.1"/>
    <property type="molecule type" value="Genomic_DNA"/>
</dbReference>
<dbReference type="GO" id="GO:0003723">
    <property type="term" value="F:RNA binding"/>
    <property type="evidence" value="ECO:0007669"/>
    <property type="project" value="UniProtKB-UniRule"/>
</dbReference>
<evidence type="ECO:0000256" key="1">
    <source>
        <dbReference type="ARBA" id="ARBA00000077"/>
    </source>
</evidence>
<evidence type="ECO:0000256" key="7">
    <source>
        <dbReference type="ARBA" id="ARBA00019179"/>
    </source>
</evidence>
<dbReference type="EC" id="3.1.26.4" evidence="6 14"/>
<evidence type="ECO:0000256" key="5">
    <source>
        <dbReference type="ARBA" id="ARBA00007383"/>
    </source>
</evidence>
<comment type="catalytic activity">
    <reaction evidence="1 14 15 16">
        <text>Endonucleolytic cleavage to 5'-phosphomonoester.</text>
        <dbReference type="EC" id="3.1.26.4"/>
    </reaction>
</comment>
<evidence type="ECO:0000256" key="12">
    <source>
        <dbReference type="ARBA" id="ARBA00022801"/>
    </source>
</evidence>
<evidence type="ECO:0000256" key="9">
    <source>
        <dbReference type="ARBA" id="ARBA00022722"/>
    </source>
</evidence>
<dbReference type="InterPro" id="IPR012337">
    <property type="entry name" value="RNaseH-like_sf"/>
</dbReference>
<dbReference type="InterPro" id="IPR001352">
    <property type="entry name" value="RNase_HII/HIII"/>
</dbReference>
<comment type="function">
    <text evidence="3 14 16">Endonuclease that specifically degrades the RNA of RNA-DNA hybrids.</text>
</comment>
<dbReference type="PANTHER" id="PTHR10954:SF18">
    <property type="entry name" value="RIBONUCLEASE HII"/>
    <property type="match status" value="1"/>
</dbReference>
<dbReference type="InterPro" id="IPR024567">
    <property type="entry name" value="RNase_HII/HIII_dom"/>
</dbReference>
<dbReference type="HAMAP" id="MF_00052_B">
    <property type="entry name" value="RNase_HII_B"/>
    <property type="match status" value="1"/>
</dbReference>
<protein>
    <recommendedName>
        <fullName evidence="7 14">Ribonuclease HII</fullName>
        <shortName evidence="14">RNase HII</shortName>
        <ecNumber evidence="6 14">3.1.26.4</ecNumber>
    </recommendedName>
</protein>
<keyword evidence="13 14" id="KW-0464">Manganese</keyword>
<keyword evidence="12 14" id="KW-0378">Hydrolase</keyword>
<dbReference type="NCBIfam" id="NF000595">
    <property type="entry name" value="PRK00015.1-3"/>
    <property type="match status" value="1"/>
</dbReference>
<accession>A0A1Y0VNP4</accession>
<comment type="subcellular location">
    <subcellularLocation>
        <location evidence="4 14">Cytoplasm</location>
    </subcellularLocation>
</comment>
<name>A0A1Y0VNP4_PEDPE</name>
<proteinExistence type="inferred from homology"/>
<evidence type="ECO:0000256" key="8">
    <source>
        <dbReference type="ARBA" id="ARBA00022490"/>
    </source>
</evidence>
<feature type="binding site" evidence="14 15">
    <location>
        <position position="168"/>
    </location>
    <ligand>
        <name>a divalent metal cation</name>
        <dbReference type="ChEBI" id="CHEBI:60240"/>
    </ligand>
</feature>
<comment type="cofactor">
    <cofactor evidence="14 15">
        <name>Mn(2+)</name>
        <dbReference type="ChEBI" id="CHEBI:29035"/>
    </cofactor>
    <cofactor evidence="14 15">
        <name>Mg(2+)</name>
        <dbReference type="ChEBI" id="CHEBI:18420"/>
    </cofactor>
    <text evidence="14 15">Manganese or magnesium. Binds 1 divalent metal ion per monomer in the absence of substrate. May bind a second metal ion after substrate binding.</text>
</comment>
<dbReference type="InterPro" id="IPR036397">
    <property type="entry name" value="RNaseH_sf"/>
</dbReference>
<evidence type="ECO:0000256" key="14">
    <source>
        <dbReference type="HAMAP-Rule" id="MF_00052"/>
    </source>
</evidence>
<dbReference type="GO" id="GO:0032299">
    <property type="term" value="C:ribonuclease H2 complex"/>
    <property type="evidence" value="ECO:0007669"/>
    <property type="project" value="TreeGrafter"/>
</dbReference>
<dbReference type="GO" id="GO:0006298">
    <property type="term" value="P:mismatch repair"/>
    <property type="evidence" value="ECO:0007669"/>
    <property type="project" value="TreeGrafter"/>
</dbReference>
<evidence type="ECO:0000256" key="11">
    <source>
        <dbReference type="ARBA" id="ARBA00022759"/>
    </source>
</evidence>
<dbReference type="GO" id="GO:0005737">
    <property type="term" value="C:cytoplasm"/>
    <property type="evidence" value="ECO:0007669"/>
    <property type="project" value="UniProtKB-SubCell"/>
</dbReference>
<evidence type="ECO:0000256" key="10">
    <source>
        <dbReference type="ARBA" id="ARBA00022723"/>
    </source>
</evidence>
<keyword evidence="8 14" id="KW-0963">Cytoplasm</keyword>
<dbReference type="GO" id="GO:0004523">
    <property type="term" value="F:RNA-DNA hybrid ribonuclease activity"/>
    <property type="evidence" value="ECO:0007669"/>
    <property type="project" value="UniProtKB-UniRule"/>
</dbReference>
<dbReference type="CDD" id="cd07182">
    <property type="entry name" value="RNase_HII_bacteria_HII_like"/>
    <property type="match status" value="1"/>
</dbReference>
<dbReference type="SUPFAM" id="SSF53098">
    <property type="entry name" value="Ribonuclease H-like"/>
    <property type="match status" value="1"/>
</dbReference>
<dbReference type="PANTHER" id="PTHR10954">
    <property type="entry name" value="RIBONUCLEASE H2 SUBUNIT A"/>
    <property type="match status" value="1"/>
</dbReference>
<comment type="cofactor">
    <cofactor evidence="2">
        <name>Mg(2+)</name>
        <dbReference type="ChEBI" id="CHEBI:18420"/>
    </cofactor>
</comment>
<dbReference type="RefSeq" id="WP_061812538.1">
    <property type="nucleotide sequence ID" value="NZ_CP085178.1"/>
</dbReference>
<comment type="similarity">
    <text evidence="5 14 16">Belongs to the RNase HII family.</text>
</comment>
<evidence type="ECO:0000256" key="6">
    <source>
        <dbReference type="ARBA" id="ARBA00012180"/>
    </source>
</evidence>
<evidence type="ECO:0000256" key="3">
    <source>
        <dbReference type="ARBA" id="ARBA00004065"/>
    </source>
</evidence>
<dbReference type="Proteomes" id="UP000196118">
    <property type="component" value="Chromosome"/>
</dbReference>
<evidence type="ECO:0000256" key="4">
    <source>
        <dbReference type="ARBA" id="ARBA00004496"/>
    </source>
</evidence>
<reference evidence="18 19" key="1">
    <citation type="submission" date="2017-05" db="EMBL/GenBank/DDBJ databases">
        <title>Genome sequence of Pediococcus pentosaceus strain SRCM100892.</title>
        <authorList>
            <person name="Cho S.H."/>
        </authorList>
    </citation>
    <scope>NUCLEOTIDE SEQUENCE [LARGE SCALE GENOMIC DNA]</scope>
    <source>
        <strain evidence="18 19">SRCM100892</strain>
    </source>
</reference>
<dbReference type="Gene3D" id="3.30.420.10">
    <property type="entry name" value="Ribonuclease H-like superfamily/Ribonuclease H"/>
    <property type="match status" value="1"/>
</dbReference>
<keyword evidence="9 14" id="KW-0540">Nuclease</keyword>
<organism evidence="18 19">
    <name type="scientific">Pediococcus pentosaceus</name>
    <dbReference type="NCBI Taxonomy" id="1255"/>
    <lineage>
        <taxon>Bacteria</taxon>
        <taxon>Bacillati</taxon>
        <taxon>Bacillota</taxon>
        <taxon>Bacilli</taxon>
        <taxon>Lactobacillales</taxon>
        <taxon>Lactobacillaceae</taxon>
        <taxon>Pediococcus</taxon>
    </lineage>
</organism>
<evidence type="ECO:0000313" key="18">
    <source>
        <dbReference type="EMBL" id="ARW19750.1"/>
    </source>
</evidence>
<feature type="binding site" evidence="14 15">
    <location>
        <position position="76"/>
    </location>
    <ligand>
        <name>a divalent metal cation</name>
        <dbReference type="ChEBI" id="CHEBI:60240"/>
    </ligand>
</feature>
<evidence type="ECO:0000256" key="13">
    <source>
        <dbReference type="ARBA" id="ARBA00023211"/>
    </source>
</evidence>
<evidence type="ECO:0000256" key="16">
    <source>
        <dbReference type="RuleBase" id="RU003515"/>
    </source>
</evidence>
<sequence>MATIKEIKTQLLSVYTLDDPLLVELSEDSRTGVQHLVKHKQKEINQLRLKEEAFQARFTLERELWSNGIDLVAGIDEVGRGCLAGPVVTASVVLDETFDLIDVNDSKQLSSELREELYAKILTEAVSVGIGVCSNQKIDEVNILNATKLAMREAVGNLNVTPQHLLIDAVNAPIEIPKTVMFKGDSKSISIAAASIVAKVYRDHLMRSYAALYPGYGFDKNVGYGTKQHIEGLKTYGVTPIHRQTFEPVPEFLIK</sequence>
<feature type="binding site" evidence="14 15">
    <location>
        <position position="77"/>
    </location>
    <ligand>
        <name>a divalent metal cation</name>
        <dbReference type="ChEBI" id="CHEBI:60240"/>
    </ligand>
</feature>
<dbReference type="GO" id="GO:0030145">
    <property type="term" value="F:manganese ion binding"/>
    <property type="evidence" value="ECO:0007669"/>
    <property type="project" value="UniProtKB-UniRule"/>
</dbReference>
<keyword evidence="11 14" id="KW-0255">Endonuclease</keyword>
<evidence type="ECO:0000259" key="17">
    <source>
        <dbReference type="PROSITE" id="PS51975"/>
    </source>
</evidence>
<dbReference type="PROSITE" id="PS51975">
    <property type="entry name" value="RNASE_H_2"/>
    <property type="match status" value="1"/>
</dbReference>
<dbReference type="InterPro" id="IPR022898">
    <property type="entry name" value="RNase_HII"/>
</dbReference>
<dbReference type="FunFam" id="3.30.420.10:FF:000006">
    <property type="entry name" value="Ribonuclease HII"/>
    <property type="match status" value="1"/>
</dbReference>
<keyword evidence="10 14" id="KW-0479">Metal-binding</keyword>
<dbReference type="NCBIfam" id="NF000594">
    <property type="entry name" value="PRK00015.1-1"/>
    <property type="match status" value="1"/>
</dbReference>
<gene>
    <name evidence="14 18" type="primary">rnhB</name>
    <name evidence="18" type="ORF">S100892_01177</name>
</gene>
<dbReference type="Pfam" id="PF01351">
    <property type="entry name" value="RNase_HII"/>
    <property type="match status" value="1"/>
</dbReference>
<dbReference type="GO" id="GO:0043137">
    <property type="term" value="P:DNA replication, removal of RNA primer"/>
    <property type="evidence" value="ECO:0007669"/>
    <property type="project" value="TreeGrafter"/>
</dbReference>
<evidence type="ECO:0000313" key="19">
    <source>
        <dbReference type="Proteomes" id="UP000196118"/>
    </source>
</evidence>